<protein>
    <recommendedName>
        <fullName evidence="2">Nitrous oxide reductase maturation protein, outer-membrane lipoprotein NosL</fullName>
    </recommendedName>
</protein>
<accession>A0A3B0RYY3</accession>
<organism evidence="1">
    <name type="scientific">hydrothermal vent metagenome</name>
    <dbReference type="NCBI Taxonomy" id="652676"/>
    <lineage>
        <taxon>unclassified sequences</taxon>
        <taxon>metagenomes</taxon>
        <taxon>ecological metagenomes</taxon>
    </lineage>
</organism>
<dbReference type="AlphaFoldDB" id="A0A3B0RYY3"/>
<reference evidence="1" key="1">
    <citation type="submission" date="2018-06" db="EMBL/GenBank/DDBJ databases">
        <authorList>
            <person name="Zhirakovskaya E."/>
        </authorList>
    </citation>
    <scope>NUCLEOTIDE SEQUENCE</scope>
</reference>
<dbReference type="PANTHER" id="PTHR41247:SF1">
    <property type="entry name" value="HTH-TYPE TRANSCRIPTIONAL REPRESSOR YCNK"/>
    <property type="match status" value="1"/>
</dbReference>
<dbReference type="Pfam" id="PF05573">
    <property type="entry name" value="NosL"/>
    <property type="match status" value="1"/>
</dbReference>
<gene>
    <name evidence="1" type="ORF">MNBD_ACTINO02-2440</name>
</gene>
<dbReference type="InterPro" id="IPR008719">
    <property type="entry name" value="N2O_reductase_NosL"/>
</dbReference>
<dbReference type="SUPFAM" id="SSF160387">
    <property type="entry name" value="NosL/MerB-like"/>
    <property type="match status" value="1"/>
</dbReference>
<name>A0A3B0RYY3_9ZZZZ</name>
<evidence type="ECO:0008006" key="2">
    <source>
        <dbReference type="Google" id="ProtNLM"/>
    </source>
</evidence>
<proteinExistence type="predicted"/>
<dbReference type="PANTHER" id="PTHR41247">
    <property type="entry name" value="HTH-TYPE TRANSCRIPTIONAL REPRESSOR YCNK"/>
    <property type="match status" value="1"/>
</dbReference>
<sequence>MRIIVQIGIVMTLLMSACSSVDVSSEPEIKYGRDVCVQCGMIASEVKFAAAYRLDGEEFIFDDIGDLVVYARGNGVELDPLQTWVHDYDTEDPLLVADAYFVPTMSVVTPMGHGVIALSDETRALRVASQFGGQVVGWDMLIMFPIDNGLVGSQSGDGMDMDGSGSMSGDG</sequence>
<dbReference type="EMBL" id="UOEK01000145">
    <property type="protein sequence ID" value="VAV98800.1"/>
    <property type="molecule type" value="Genomic_DNA"/>
</dbReference>
<evidence type="ECO:0000313" key="1">
    <source>
        <dbReference type="EMBL" id="VAV98800.1"/>
    </source>
</evidence>
<dbReference type="PROSITE" id="PS51257">
    <property type="entry name" value="PROKAR_LIPOPROTEIN"/>
    <property type="match status" value="1"/>
</dbReference>